<dbReference type="Proteomes" id="UP000095286">
    <property type="component" value="Unplaced"/>
</dbReference>
<sequence length="856" mass="98065">MEPVDIPDFLQAEKLNQLVLLSGLDVTNKPFHHAVYHEFTNKQPTMDRIPMSFQLLGDHHNVKPLKLIKNQSKILRRDWPAKYIEIYPCIIVLFFDLNWSTPNWNEKKKEVESKVNSIRGLIHKEGTQVILVIIQNNEGVTKEENDKLSTNKASELLSICHLNTNQLFVIPNNETTLPSFVVRLEKVFHDLAPAFYSQCIKKIRSRPIPNNDAILLMRQQFKMAFLCELRQDTHTALRHYKLSYQKCYELSANDRDAYEILSMASLLNYKICQLSFQNRLNREAFTQYQKHQTTFFSREAGSYPDSETALIEFNFWKRQQCVLFAKLFETAITNNLMPSIKNNPGHYYESGAAYQRAANICIAKIVGTFKREGRLEAMEDVILIKPPVLSAYNIYYGQRPWRVVGDSRGLLDTSTESLVIYQLKSKTTPNYSLTFQLLNAASRIFDRLKAHRLQCRLKIEMADELISSKQYQQAHLILKNLLIEFYTNKSVNLIQPLLVKLLEIAYVNVDLQEYLWTISQLATNKHYTLAQINVEQHTNFYSFNLINLFRRIIPSPLDSGVLSLSEGETQATIDKWSQNFVENKPFRINLTDIVSFLEVSTQIFPLSSDQKASSSDTICVLINIKNDIKLDLHFHELVISIEDLTKIPHESTPLSEECTLKLTKNDIILPSMSTTKYLFKFVGDKFNNCSSPTKIQVQTVSLNGVVLENNITNGSFYWDLGSVSGFTVNGTSINGTTINSAVTIRPKETPIDIDISDSKVAFYLGEKIEIKSVLENISESQGIENVKCHVTLSSHHDKQVDLKAEKMVYMVDPITGAKVAFLNLDFVNFGKQEKRPLLFDLETEKAGIFYVHINVS</sequence>
<name>A0AC35TZN6_9BILA</name>
<reference evidence="2" key="1">
    <citation type="submission" date="2016-11" db="UniProtKB">
        <authorList>
            <consortium name="WormBaseParasite"/>
        </authorList>
    </citation>
    <scope>IDENTIFICATION</scope>
    <source>
        <strain evidence="2">KR3021</strain>
    </source>
</reference>
<protein>
    <submittedName>
        <fullName evidence="2">Foie-gras_1 domain-containing protein</fullName>
    </submittedName>
</protein>
<accession>A0AC35TZN6</accession>
<proteinExistence type="predicted"/>
<evidence type="ECO:0000313" key="1">
    <source>
        <dbReference type="Proteomes" id="UP000095286"/>
    </source>
</evidence>
<organism evidence="1 2">
    <name type="scientific">Rhabditophanes sp. KR3021</name>
    <dbReference type="NCBI Taxonomy" id="114890"/>
    <lineage>
        <taxon>Eukaryota</taxon>
        <taxon>Metazoa</taxon>
        <taxon>Ecdysozoa</taxon>
        <taxon>Nematoda</taxon>
        <taxon>Chromadorea</taxon>
        <taxon>Rhabditida</taxon>
        <taxon>Tylenchina</taxon>
        <taxon>Panagrolaimomorpha</taxon>
        <taxon>Strongyloidoidea</taxon>
        <taxon>Alloionematidae</taxon>
        <taxon>Rhabditophanes</taxon>
    </lineage>
</organism>
<evidence type="ECO:0000313" key="2">
    <source>
        <dbReference type="WBParaSite" id="RSKR_0000612700.1"/>
    </source>
</evidence>
<dbReference type="WBParaSite" id="RSKR_0000612700.1">
    <property type="protein sequence ID" value="RSKR_0000612700.1"/>
    <property type="gene ID" value="RSKR_0000612700"/>
</dbReference>